<feature type="transmembrane region" description="Helical" evidence="7">
    <location>
        <begin position="307"/>
        <end position="337"/>
    </location>
</feature>
<dbReference type="Proteomes" id="UP000427716">
    <property type="component" value="Chromosome"/>
</dbReference>
<accession>A0A6I6D3L8</accession>
<sequence length="379" mass="40868">MGDTTKGGGLMRWMIGIGLAGLLLVSYFLLPILSPFVVGFIIAYLFNPVVTRLDRHGISRTWGTSLIFLVGALLLLVGLIALIPVLIEQTARLVRVFPQLLDIVQQRVIPWVNQTIGVELHVGQLRDLLVKHGETIGKMLADGLSNVSTTGTAVFVAVMNLLLIPVIAFYLLRDWPRVVERIEQMLPRHRAGTIVELARESDQMLGNFLRGQLAVMIANGVTYSIGLTLIGLNTGIAIGLFAGLVSFVPYLGTITGVGLALIAMYIQADSLWPLLLVVLVFGVGQVLETVAWQPRFVGNEIGMHPVAVIFAVMAGGQLFGFFGILLALPVSAVLIVLGEHALDAYQQSRYYRGRDARALPPGDSSGDGPVADAGDEARD</sequence>
<organism evidence="8 9">
    <name type="scientific">Guyparkeria halophila</name>
    <dbReference type="NCBI Taxonomy" id="47960"/>
    <lineage>
        <taxon>Bacteria</taxon>
        <taxon>Pseudomonadati</taxon>
        <taxon>Pseudomonadota</taxon>
        <taxon>Gammaproteobacteria</taxon>
        <taxon>Chromatiales</taxon>
        <taxon>Thioalkalibacteraceae</taxon>
        <taxon>Guyparkeria</taxon>
    </lineage>
</organism>
<reference evidence="8 9" key="1">
    <citation type="submission" date="2019-11" db="EMBL/GenBank/DDBJ databases">
        <authorList>
            <person name="Zhang J."/>
            <person name="Sun C."/>
        </authorList>
    </citation>
    <scope>NUCLEOTIDE SEQUENCE [LARGE SCALE GENOMIC DNA]</scope>
    <source>
        <strain evidence="9">sp2</strain>
    </source>
</reference>
<name>A0A6I6D3L8_9GAMM</name>
<evidence type="ECO:0000256" key="4">
    <source>
        <dbReference type="ARBA" id="ARBA00022989"/>
    </source>
</evidence>
<feature type="transmembrane region" description="Helical" evidence="7">
    <location>
        <begin position="66"/>
        <end position="87"/>
    </location>
</feature>
<evidence type="ECO:0000256" key="1">
    <source>
        <dbReference type="ARBA" id="ARBA00004141"/>
    </source>
</evidence>
<dbReference type="PANTHER" id="PTHR21716">
    <property type="entry name" value="TRANSMEMBRANE PROTEIN"/>
    <property type="match status" value="1"/>
</dbReference>
<feature type="transmembrane region" description="Helical" evidence="7">
    <location>
        <begin position="270"/>
        <end position="287"/>
    </location>
</feature>
<dbReference type="PANTHER" id="PTHR21716:SF64">
    <property type="entry name" value="AI-2 TRANSPORT PROTEIN TQSA"/>
    <property type="match status" value="1"/>
</dbReference>
<feature type="region of interest" description="Disordered" evidence="6">
    <location>
        <begin position="356"/>
        <end position="379"/>
    </location>
</feature>
<dbReference type="EMBL" id="CP046415">
    <property type="protein sequence ID" value="QGT77941.1"/>
    <property type="molecule type" value="Genomic_DNA"/>
</dbReference>
<evidence type="ECO:0000256" key="2">
    <source>
        <dbReference type="ARBA" id="ARBA00009773"/>
    </source>
</evidence>
<feature type="transmembrane region" description="Helical" evidence="7">
    <location>
        <begin position="213"/>
        <end position="232"/>
    </location>
</feature>
<dbReference type="KEGG" id="ghl:GM160_02975"/>
<keyword evidence="3 7" id="KW-0812">Transmembrane</keyword>
<dbReference type="RefSeq" id="WP_156228000.1">
    <property type="nucleotide sequence ID" value="NZ_CP046415.1"/>
</dbReference>
<dbReference type="AlphaFoldDB" id="A0A6I6D3L8"/>
<feature type="transmembrane region" description="Helical" evidence="7">
    <location>
        <begin position="13"/>
        <end position="46"/>
    </location>
</feature>
<comment type="similarity">
    <text evidence="2">Belongs to the autoinducer-2 exporter (AI-2E) (TC 2.A.86) family.</text>
</comment>
<keyword evidence="4 7" id="KW-1133">Transmembrane helix</keyword>
<dbReference type="InterPro" id="IPR002549">
    <property type="entry name" value="AI-2E-like"/>
</dbReference>
<evidence type="ECO:0000256" key="5">
    <source>
        <dbReference type="ARBA" id="ARBA00023136"/>
    </source>
</evidence>
<keyword evidence="5 7" id="KW-0472">Membrane</keyword>
<feature type="transmembrane region" description="Helical" evidence="7">
    <location>
        <begin position="153"/>
        <end position="172"/>
    </location>
</feature>
<evidence type="ECO:0000256" key="7">
    <source>
        <dbReference type="SAM" id="Phobius"/>
    </source>
</evidence>
<gene>
    <name evidence="8" type="ORF">GM160_02975</name>
</gene>
<evidence type="ECO:0000313" key="9">
    <source>
        <dbReference type="Proteomes" id="UP000427716"/>
    </source>
</evidence>
<comment type="subcellular location">
    <subcellularLocation>
        <location evidence="1">Membrane</location>
        <topology evidence="1">Multi-pass membrane protein</topology>
    </subcellularLocation>
</comment>
<dbReference type="GO" id="GO:0055085">
    <property type="term" value="P:transmembrane transport"/>
    <property type="evidence" value="ECO:0007669"/>
    <property type="project" value="TreeGrafter"/>
</dbReference>
<dbReference type="Pfam" id="PF01594">
    <property type="entry name" value="AI-2E_transport"/>
    <property type="match status" value="1"/>
</dbReference>
<evidence type="ECO:0000313" key="8">
    <source>
        <dbReference type="EMBL" id="QGT77941.1"/>
    </source>
</evidence>
<keyword evidence="9" id="KW-1185">Reference proteome</keyword>
<protein>
    <submittedName>
        <fullName evidence="8">AI-2E family transporter</fullName>
    </submittedName>
</protein>
<dbReference type="GO" id="GO:0016020">
    <property type="term" value="C:membrane"/>
    <property type="evidence" value="ECO:0007669"/>
    <property type="project" value="UniProtKB-SubCell"/>
</dbReference>
<evidence type="ECO:0000256" key="3">
    <source>
        <dbReference type="ARBA" id="ARBA00022692"/>
    </source>
</evidence>
<proteinExistence type="inferred from homology"/>
<feature type="transmembrane region" description="Helical" evidence="7">
    <location>
        <begin position="238"/>
        <end position="263"/>
    </location>
</feature>
<evidence type="ECO:0000256" key="6">
    <source>
        <dbReference type="SAM" id="MobiDB-lite"/>
    </source>
</evidence>